<dbReference type="AlphaFoldDB" id="A0A811V030"/>
<gene>
    <name evidence="2" type="ORF">CCAP1982_LOCUS13286</name>
</gene>
<sequence length="201" mass="22771">MARAPTPNSHTEAPERRQFTTSFSISARREQPQGYLTQIAELQREQKQHDANESRKTITTDKTRLDDKKVIYHVTKWKVVGRMAGDGMDRETRVILSNIIALNDKSNEAVAAGRAWLISRRLGSASRSMRISLPTLLKHMTSCLGVHISEITYAPTTATRLGAFFVFFGQFCRNFRLASIVEKALDRGKCRRRCTHSIMSS</sequence>
<evidence type="ECO:0000313" key="2">
    <source>
        <dbReference type="EMBL" id="CAD7004902.1"/>
    </source>
</evidence>
<evidence type="ECO:0000313" key="3">
    <source>
        <dbReference type="Proteomes" id="UP000606786"/>
    </source>
</evidence>
<keyword evidence="3" id="KW-1185">Reference proteome</keyword>
<protein>
    <submittedName>
        <fullName evidence="2">(Mediterranean fruit fly) hypothetical protein</fullName>
    </submittedName>
</protein>
<feature type="compositionally biased region" description="Polar residues" evidence="1">
    <location>
        <begin position="1"/>
        <end position="11"/>
    </location>
</feature>
<name>A0A811V030_CERCA</name>
<organism evidence="2 3">
    <name type="scientific">Ceratitis capitata</name>
    <name type="common">Mediterranean fruit fly</name>
    <name type="synonym">Tephritis capitata</name>
    <dbReference type="NCBI Taxonomy" id="7213"/>
    <lineage>
        <taxon>Eukaryota</taxon>
        <taxon>Metazoa</taxon>
        <taxon>Ecdysozoa</taxon>
        <taxon>Arthropoda</taxon>
        <taxon>Hexapoda</taxon>
        <taxon>Insecta</taxon>
        <taxon>Pterygota</taxon>
        <taxon>Neoptera</taxon>
        <taxon>Endopterygota</taxon>
        <taxon>Diptera</taxon>
        <taxon>Brachycera</taxon>
        <taxon>Muscomorpha</taxon>
        <taxon>Tephritoidea</taxon>
        <taxon>Tephritidae</taxon>
        <taxon>Ceratitis</taxon>
        <taxon>Ceratitis</taxon>
    </lineage>
</organism>
<feature type="region of interest" description="Disordered" evidence="1">
    <location>
        <begin position="1"/>
        <end position="30"/>
    </location>
</feature>
<dbReference type="Proteomes" id="UP000606786">
    <property type="component" value="Unassembled WGS sequence"/>
</dbReference>
<evidence type="ECO:0000256" key="1">
    <source>
        <dbReference type="SAM" id="MobiDB-lite"/>
    </source>
</evidence>
<reference evidence="2" key="1">
    <citation type="submission" date="2020-11" db="EMBL/GenBank/DDBJ databases">
        <authorList>
            <person name="Whitehead M."/>
        </authorList>
    </citation>
    <scope>NUCLEOTIDE SEQUENCE</scope>
    <source>
        <strain evidence="2">EGII</strain>
    </source>
</reference>
<dbReference type="EMBL" id="CAJHJT010000034">
    <property type="protein sequence ID" value="CAD7004902.1"/>
    <property type="molecule type" value="Genomic_DNA"/>
</dbReference>
<proteinExistence type="predicted"/>
<accession>A0A811V030</accession>
<comment type="caution">
    <text evidence="2">The sequence shown here is derived from an EMBL/GenBank/DDBJ whole genome shotgun (WGS) entry which is preliminary data.</text>
</comment>